<sequence length="195" mass="23191">MMEVDGENHDEGLERNYQRRPQTQRRSRVEAIEWTLEHHKLFVDAMIRLDLGDLTVRTPRRTILMVELMNNEAFRLIPRSTLLLHIFHFQRFRSNQKASAHSVLMIDFERLNINKKEEEEDLAFSWRPEYHKKLVEAVIQLGGLGKATAKRILKLVEHHRGLTLPAVKYHLSELKDLQKRTQTFQEKIHSSSYER</sequence>
<gene>
    <name evidence="2" type="ORF">Pyn_27715</name>
</gene>
<organism evidence="2 3">
    <name type="scientific">Prunus yedoensis var. nudiflora</name>
    <dbReference type="NCBI Taxonomy" id="2094558"/>
    <lineage>
        <taxon>Eukaryota</taxon>
        <taxon>Viridiplantae</taxon>
        <taxon>Streptophyta</taxon>
        <taxon>Embryophyta</taxon>
        <taxon>Tracheophyta</taxon>
        <taxon>Spermatophyta</taxon>
        <taxon>Magnoliopsida</taxon>
        <taxon>eudicotyledons</taxon>
        <taxon>Gunneridae</taxon>
        <taxon>Pentapetalae</taxon>
        <taxon>rosids</taxon>
        <taxon>fabids</taxon>
        <taxon>Rosales</taxon>
        <taxon>Rosaceae</taxon>
        <taxon>Amygdaloideae</taxon>
        <taxon>Amygdaleae</taxon>
        <taxon>Prunus</taxon>
    </lineage>
</organism>
<dbReference type="PANTHER" id="PTHR31314:SF103">
    <property type="entry name" value="HTH MYB-TYPE DOMAIN-CONTAINING PROTEIN"/>
    <property type="match status" value="1"/>
</dbReference>
<reference evidence="2 3" key="1">
    <citation type="submission" date="2018-02" db="EMBL/GenBank/DDBJ databases">
        <title>Draft genome of wild Prunus yedoensis var. nudiflora.</title>
        <authorList>
            <person name="Baek S."/>
            <person name="Kim J.-H."/>
            <person name="Choi K."/>
            <person name="Kim G.-B."/>
            <person name="Cho A."/>
            <person name="Jang H."/>
            <person name="Shin C.-H."/>
            <person name="Yu H.-J."/>
            <person name="Mun J.-H."/>
        </authorList>
    </citation>
    <scope>NUCLEOTIDE SEQUENCE [LARGE SCALE GENOMIC DNA]</scope>
    <source>
        <strain evidence="3">cv. Jeju island</strain>
        <tissue evidence="2">Leaf</tissue>
    </source>
</reference>
<feature type="region of interest" description="Disordered" evidence="1">
    <location>
        <begin position="1"/>
        <end position="24"/>
    </location>
</feature>
<dbReference type="InterPro" id="IPR046955">
    <property type="entry name" value="PHR1-like"/>
</dbReference>
<dbReference type="EMBL" id="PJQY01000370">
    <property type="protein sequence ID" value="PQQ12116.1"/>
    <property type="molecule type" value="Genomic_DNA"/>
</dbReference>
<proteinExistence type="predicted"/>
<dbReference type="PANTHER" id="PTHR31314">
    <property type="entry name" value="MYB FAMILY TRANSCRIPTION FACTOR PHL7-LIKE"/>
    <property type="match status" value="1"/>
</dbReference>
<evidence type="ECO:0000256" key="1">
    <source>
        <dbReference type="SAM" id="MobiDB-lite"/>
    </source>
</evidence>
<evidence type="ECO:0000313" key="3">
    <source>
        <dbReference type="Proteomes" id="UP000250321"/>
    </source>
</evidence>
<protein>
    <submittedName>
        <fullName evidence="2">Uncharacterized protein</fullName>
    </submittedName>
</protein>
<accession>A0A315AD21</accession>
<dbReference type="Gene3D" id="1.10.10.60">
    <property type="entry name" value="Homeodomain-like"/>
    <property type="match status" value="1"/>
</dbReference>
<dbReference type="OrthoDB" id="1164045at2759"/>
<comment type="caution">
    <text evidence="2">The sequence shown here is derived from an EMBL/GenBank/DDBJ whole genome shotgun (WGS) entry which is preliminary data.</text>
</comment>
<evidence type="ECO:0000313" key="2">
    <source>
        <dbReference type="EMBL" id="PQQ12116.1"/>
    </source>
</evidence>
<dbReference type="AlphaFoldDB" id="A0A315AD21"/>
<feature type="compositionally biased region" description="Basic and acidic residues" evidence="1">
    <location>
        <begin position="1"/>
        <end position="17"/>
    </location>
</feature>
<dbReference type="Proteomes" id="UP000250321">
    <property type="component" value="Unassembled WGS sequence"/>
</dbReference>
<dbReference type="GO" id="GO:0003700">
    <property type="term" value="F:DNA-binding transcription factor activity"/>
    <property type="evidence" value="ECO:0007669"/>
    <property type="project" value="InterPro"/>
</dbReference>
<keyword evidence="3" id="KW-1185">Reference proteome</keyword>
<name>A0A315AD21_PRUYE</name>